<feature type="chain" id="PRO_5002770947" evidence="1">
    <location>
        <begin position="27"/>
        <end position="238"/>
    </location>
</feature>
<accession>B1YMN0</accession>
<reference evidence="2 3" key="2">
    <citation type="journal article" date="2008" name="BMC Genomics">
        <title>Architecture of thermal adaptation in an Exiguobacterium sibiricum strain isolated from 3 million year old permafrost: a genome and transcriptome approach.</title>
        <authorList>
            <person name="Rodrigues D.F."/>
            <person name="Ivanova N."/>
            <person name="He Z."/>
            <person name="Huebner M."/>
            <person name="Zhou J."/>
            <person name="Tiedje J.M."/>
        </authorList>
    </citation>
    <scope>NUCLEOTIDE SEQUENCE [LARGE SCALE GENOMIC DNA]</scope>
    <source>
        <strain evidence="3">DSM 17290 / CIP 109462 / JCM 13490 / 255-15</strain>
    </source>
</reference>
<keyword evidence="3" id="KW-1185">Reference proteome</keyword>
<dbReference type="HOGENOM" id="CLU_102117_0_0_9"/>
<evidence type="ECO:0000313" key="3">
    <source>
        <dbReference type="Proteomes" id="UP000001681"/>
    </source>
</evidence>
<dbReference type="KEGG" id="esi:Exig_2642"/>
<dbReference type="EMBL" id="CP001022">
    <property type="protein sequence ID" value="ACB62090.1"/>
    <property type="molecule type" value="Genomic_DNA"/>
</dbReference>
<protein>
    <submittedName>
        <fullName evidence="2">Uncharacterized protein</fullName>
    </submittedName>
</protein>
<dbReference type="AlphaFoldDB" id="B1YMN0"/>
<proteinExistence type="predicted"/>
<keyword evidence="1" id="KW-0732">Signal</keyword>
<reference evidence="3" key="3">
    <citation type="submission" date="2008-04" db="EMBL/GenBank/DDBJ databases">
        <title>Complete sequence of chromosome of Exiguobacterium sibiricum 255-15.</title>
        <authorList>
            <consortium name="US DOE Joint Genome Institute"/>
            <person name="Copeland A."/>
            <person name="Lucas S."/>
            <person name="Lapidus A."/>
            <person name="Glavina del Rio T."/>
            <person name="Dalin E."/>
            <person name="Tice H."/>
            <person name="Bruce D."/>
            <person name="Goodwin L."/>
            <person name="Pitluck S."/>
            <person name="Kiss H."/>
            <person name="Chertkov O."/>
            <person name="Monk C."/>
            <person name="Brettin T."/>
            <person name="Detter J.C."/>
            <person name="Han C."/>
            <person name="Kuske C.R."/>
            <person name="Schmutz J."/>
            <person name="Larimer F."/>
            <person name="Land M."/>
            <person name="Hauser L."/>
            <person name="Kyrpides N."/>
            <person name="Mikhailova N."/>
            <person name="Vishnivetskaya T."/>
            <person name="Rodrigues D.F."/>
            <person name="Gilichinsky D."/>
            <person name="Tiedje J."/>
            <person name="Richardson P."/>
        </authorList>
    </citation>
    <scope>NUCLEOTIDE SEQUENCE [LARGE SCALE GENOMIC DNA]</scope>
    <source>
        <strain evidence="3">DSM 17290 / CIP 109462 / JCM 13490 / 255-15</strain>
    </source>
</reference>
<reference evidence="2 3" key="1">
    <citation type="journal article" date="2006" name="Extremophiles">
        <title>Characterization of Exiguobacterium isolates from the Siberian permafrost. Description of Exiguobacterium sibiricum sp. nov.</title>
        <authorList>
            <person name="Rodrigues D.F."/>
            <person name="Goris J."/>
            <person name="Vishnivetskaya T."/>
            <person name="Gilichinsky D."/>
            <person name="Thomashow M.F."/>
            <person name="Tiedje J.M."/>
        </authorList>
    </citation>
    <scope>NUCLEOTIDE SEQUENCE [LARGE SCALE GENOMIC DNA]</scope>
    <source>
        <strain evidence="3">DSM 17290 / CIP 109462 / JCM 13490 / 255-15</strain>
    </source>
</reference>
<name>B1YMN0_EXIS2</name>
<dbReference type="OrthoDB" id="2353238at2"/>
<sequence>MPRGIWKYAVLMTLLTSTVISSPVDAATKKEKQVTTDFTKYKTGMTITEYAKVRYGKTYKTKLTKKHGRIILKEKSPKRDSDTLMDYRYYLVGDEKSEVPEHLMTFFFTVKPKDKVYRLALKSLDFSAKNPMQVRQSDKQLKQGKRLKYGMTEQQLDNVLSGKGLGDWMNWTINDFSHTLSERDMERTGLGQGKGKTYIFRTSNPNKRLRVEMMYDPNEKTYRISHYETVSSNFVISL</sequence>
<dbReference type="STRING" id="262543.Exig_2642"/>
<feature type="signal peptide" evidence="1">
    <location>
        <begin position="1"/>
        <end position="26"/>
    </location>
</feature>
<organism evidence="2 3">
    <name type="scientific">Exiguobacterium sibiricum (strain DSM 17290 / CCUG 55495 / CIP 109462 / JCM 13490 / 255-15)</name>
    <dbReference type="NCBI Taxonomy" id="262543"/>
    <lineage>
        <taxon>Bacteria</taxon>
        <taxon>Bacillati</taxon>
        <taxon>Bacillota</taxon>
        <taxon>Bacilli</taxon>
        <taxon>Bacillales</taxon>
        <taxon>Bacillales Family XII. Incertae Sedis</taxon>
        <taxon>Exiguobacterium</taxon>
    </lineage>
</organism>
<dbReference type="RefSeq" id="WP_012371506.1">
    <property type="nucleotide sequence ID" value="NC_010556.1"/>
</dbReference>
<evidence type="ECO:0000256" key="1">
    <source>
        <dbReference type="SAM" id="SignalP"/>
    </source>
</evidence>
<evidence type="ECO:0000313" key="2">
    <source>
        <dbReference type="EMBL" id="ACB62090.1"/>
    </source>
</evidence>
<gene>
    <name evidence="2" type="ordered locus">Exig_2642</name>
</gene>
<dbReference type="Proteomes" id="UP000001681">
    <property type="component" value="Chromosome"/>
</dbReference>